<keyword evidence="5" id="KW-0347">Helicase</keyword>
<dbReference type="InterPro" id="IPR027417">
    <property type="entry name" value="P-loop_NTPase"/>
</dbReference>
<dbReference type="GO" id="GO:0004386">
    <property type="term" value="F:helicase activity"/>
    <property type="evidence" value="ECO:0007669"/>
    <property type="project" value="UniProtKB-KW"/>
</dbReference>
<reference evidence="5" key="1">
    <citation type="submission" date="2018-10" db="EMBL/GenBank/DDBJ databases">
        <title>Hidden diversity of soil giant viruses.</title>
        <authorList>
            <person name="Schulz F."/>
            <person name="Alteio L."/>
            <person name="Goudeau D."/>
            <person name="Ryan E.M."/>
            <person name="Malmstrom R.R."/>
            <person name="Blanchard J."/>
            <person name="Woyke T."/>
        </authorList>
    </citation>
    <scope>NUCLEOTIDE SEQUENCE</scope>
    <source>
        <strain evidence="5">DSV1</strain>
    </source>
</reference>
<dbReference type="GO" id="GO:0003688">
    <property type="term" value="F:DNA replication origin binding"/>
    <property type="evidence" value="ECO:0007669"/>
    <property type="project" value="InterPro"/>
</dbReference>
<organism evidence="5">
    <name type="scientific">Dasosvirus sp</name>
    <dbReference type="NCBI Taxonomy" id="2487764"/>
    <lineage>
        <taxon>Viruses</taxon>
        <taxon>Varidnaviria</taxon>
        <taxon>Bamfordvirae</taxon>
        <taxon>Nucleocytoviricota</taxon>
        <taxon>Megaviricetes</taxon>
        <taxon>Imitervirales</taxon>
        <taxon>Mimiviridae</taxon>
        <taxon>Klosneuvirinae</taxon>
    </lineage>
</organism>
<proteinExistence type="predicted"/>
<evidence type="ECO:0000256" key="2">
    <source>
        <dbReference type="ARBA" id="ARBA00022705"/>
    </source>
</evidence>
<dbReference type="InterPro" id="IPR003450">
    <property type="entry name" value="Replication_origin-bd"/>
</dbReference>
<dbReference type="InterPro" id="IPR001650">
    <property type="entry name" value="Helicase_C-like"/>
</dbReference>
<dbReference type="InterPro" id="IPR014001">
    <property type="entry name" value="Helicase_ATP-bd"/>
</dbReference>
<dbReference type="GO" id="GO:0005524">
    <property type="term" value="F:ATP binding"/>
    <property type="evidence" value="ECO:0007669"/>
    <property type="project" value="InterPro"/>
</dbReference>
<gene>
    <name evidence="5" type="ORF">Dasosvirus3_25</name>
</gene>
<keyword evidence="5" id="KW-0547">Nucleotide-binding</keyword>
<feature type="domain" description="Helicase ATP-binding" evidence="3">
    <location>
        <begin position="392"/>
        <end position="555"/>
    </location>
</feature>
<protein>
    <recommendedName>
        <fullName evidence="1">Replication origin-binding protein</fullName>
    </recommendedName>
</protein>
<evidence type="ECO:0000313" key="5">
    <source>
        <dbReference type="EMBL" id="AYV77466.1"/>
    </source>
</evidence>
<keyword evidence="2" id="KW-0235">DNA replication</keyword>
<dbReference type="GO" id="GO:0006260">
    <property type="term" value="P:DNA replication"/>
    <property type="evidence" value="ECO:0007669"/>
    <property type="project" value="UniProtKB-KW"/>
</dbReference>
<feature type="domain" description="Helicase C-terminal" evidence="4">
    <location>
        <begin position="571"/>
        <end position="741"/>
    </location>
</feature>
<dbReference type="EMBL" id="MK072044">
    <property type="protein sequence ID" value="AYV77466.1"/>
    <property type="molecule type" value="Genomic_DNA"/>
</dbReference>
<dbReference type="PROSITE" id="PS51192">
    <property type="entry name" value="HELICASE_ATP_BIND_1"/>
    <property type="match status" value="1"/>
</dbReference>
<sequence length="1043" mass="123058">MDILIAKNIFEDPIDGIKWSYKINQVEKFPIILSQAYNGTYRFVGFNHWSHAVFKLIKSGKSIYEDYLVCKPYIDYDNYIDLDKYIANKSSYEKDSLEILYALYQSINNAMRKLVSDSDFEILIAKSHGEVERNGKKCYKISFHFVINSVYRFRSSMDAIQLANMIRKDSHEPEITNAIDLNVYKKSEISYQKFRCVYSSKTRTDRRILEPIDLQGNVLKDVNISDYLVSHNTKDIIMLPNLEMTEEDSKNEVEEMKTNKSQKKNSAGNTYSAIQRIMLDILRKYIYTACLDFDIKTNSVKGTTSCSFNYDHKQNKCIYENGTHDHIGGYIMIINGSSIYAGCYSTKCKRRKPKFLGNILDESYWIKNNDHITINSKYLMKNTRAKKLINKFAQKDGNKILCIKSSIGSGKTYALEQIIENHVKVFGEESRILCVSTRRGYAQDIQNNTLSKFKFTNYMKVKGDLKNEKRLIISLESFFRICTNGYLREYDLIILDEVESILGQFFSSTVEKKENCFEKFVEFLDKAHKVVMMDADLNNRGMEFAKFVSNRITTIYNRYGGIKKKYILTNDYEKYYDSMKKDILEGKNIAVASLCKTMALHLRDRLRQDFPEISDFIVCLHSDCSSTLREELENIKESWRKYRVLLFTTIVGVGLNFDIRNYFYKIYGYVAGGLEAPRSFLQMLGRIRHPIDHNVTILMAKSMNKKLNQQLYSFEYANKFHSSIIEKDYRSNLEYMYDDENNCGITRHKAKDTMFNRLRAYFIQEKELNNMSSNFLTMLKIDIETRGHEFILDLTDGPMKNIEIKKMIDRIIEARNLSNYEYTELITINNITEEENLSITKVQMRRELNLKPNISEDKLSEFLRSYYNRIVMIDLIRFRYTKNQRKYYFNNDNIRTRFIGTNDLFNRVVDNLHCDFVKDMRDANYVMTYEAEEFETILEKMKFSSKDVEMIETRGKIDNKYELIKSLLSRFGLILRAPSIKKRVNGKRKRFRTYEIYYDEEIYSLVKCRIHNERQNYIDCFVTFVKSCNYIDSCFLVRGKLFI</sequence>
<evidence type="ECO:0000259" key="3">
    <source>
        <dbReference type="PROSITE" id="PS51192"/>
    </source>
</evidence>
<name>A0A3G4ZRD1_9VIRU</name>
<evidence type="ECO:0000259" key="4">
    <source>
        <dbReference type="PROSITE" id="PS51194"/>
    </source>
</evidence>
<dbReference type="Gene3D" id="3.40.50.300">
    <property type="entry name" value="P-loop containing nucleotide triphosphate hydrolases"/>
    <property type="match status" value="2"/>
</dbReference>
<evidence type="ECO:0000256" key="1">
    <source>
        <dbReference type="ARBA" id="ARBA00014069"/>
    </source>
</evidence>
<dbReference type="Pfam" id="PF02399">
    <property type="entry name" value="Herpes_ori_bp"/>
    <property type="match status" value="2"/>
</dbReference>
<keyword evidence="5" id="KW-0067">ATP-binding</keyword>
<dbReference type="PROSITE" id="PS51194">
    <property type="entry name" value="HELICASE_CTER"/>
    <property type="match status" value="1"/>
</dbReference>
<keyword evidence="5" id="KW-0378">Hydrolase</keyword>
<accession>A0A3G4ZRD1</accession>
<dbReference type="SUPFAM" id="SSF52540">
    <property type="entry name" value="P-loop containing nucleoside triphosphate hydrolases"/>
    <property type="match status" value="1"/>
</dbReference>